<feature type="domain" description="Hydantoinase A/oxoprolinase" evidence="2">
    <location>
        <begin position="202"/>
        <end position="498"/>
    </location>
</feature>
<evidence type="ECO:0000256" key="1">
    <source>
        <dbReference type="ARBA" id="ARBA00010403"/>
    </source>
</evidence>
<evidence type="ECO:0000259" key="2">
    <source>
        <dbReference type="Pfam" id="PF01968"/>
    </source>
</evidence>
<dbReference type="Pfam" id="PF01968">
    <property type="entry name" value="Hydantoinase_A"/>
    <property type="match status" value="1"/>
</dbReference>
<dbReference type="PANTHER" id="PTHR11365:SF23">
    <property type="entry name" value="HYPOTHETICAL 5-OXOPROLINASE (EUROFUNG)-RELATED"/>
    <property type="match status" value="1"/>
</dbReference>
<dbReference type="Proteomes" id="UP001056291">
    <property type="component" value="Chromosome"/>
</dbReference>
<dbReference type="Pfam" id="PF02538">
    <property type="entry name" value="Hydantoinase_B"/>
    <property type="match status" value="1"/>
</dbReference>
<dbReference type="PANTHER" id="PTHR11365">
    <property type="entry name" value="5-OXOPROLINASE RELATED"/>
    <property type="match status" value="1"/>
</dbReference>
<feature type="domain" description="Hydantoinase/oxoprolinase N-terminal" evidence="4">
    <location>
        <begin position="4"/>
        <end position="182"/>
    </location>
</feature>
<evidence type="ECO:0000313" key="7">
    <source>
        <dbReference type="Proteomes" id="UP001056291"/>
    </source>
</evidence>
<reference evidence="6" key="1">
    <citation type="submission" date="2022-06" db="EMBL/GenBank/DDBJ databases">
        <title>Sneathiella actinostolidae sp. nov., isolated from a sea anemonein the Western Pacific Ocean.</title>
        <authorList>
            <person name="Wei M.J."/>
        </authorList>
    </citation>
    <scope>NUCLEOTIDE SEQUENCE</scope>
    <source>
        <strain evidence="6">PHK-P5</strain>
    </source>
</reference>
<dbReference type="Pfam" id="PF05378">
    <property type="entry name" value="Hydant_A_N"/>
    <property type="match status" value="1"/>
</dbReference>
<sequence length="1207" mass="130790">MWQIWIDRGGTFTDIVGKRPDGRLVSHKLLSENPERYKDAAVQGIKDLLAQESDLFDPSTQIENIKMGTTVATNALLERKGDRTLYVTSQGFGDALRIGYQSRPRIFDLDIKLPELLYEQVIEAEERIDAHGTILVSLNKKTLKAKMISAYEQGIRSIAIAFMHGYKYTEHEVQAAEIAEQIGFTQISTSHAVSPLIKLIARGDTTMVDAYLSPILRRYVNQVKDELGMSEASENNPRLMFMQSNGGLTDASLFQGKDAILSGPAGGVVGMTRTAAMSNLTKLIGFDMGGTSTDVTHYEGNYERSFETEVAGVRMRAPMMHIHTVAAGGGSILQFDGSRYRVGPESAGANPGPACYRRGGRLAVTDCNVMLGKIQPEYFPKVFGPDADESLDSQAVRNRFIEMADQIAGSTNSPAPSPEEVAEGFLKIAVENMANAVKQISVQRGYDITEYTLNCFGGAGGQHACLVADALDMKSVFIHPFAGVLSAYGMGLADVRAMREAQLDLPFNADLQNQLIAVSAPLTKDAQAEVLAQGIPKENLSYIQQVHLRYEGTDTSILIDLGSVESMKEAFEAAHHKRFGFIAENRGLVAEALSVEVIGVTETEIDPLSDLPQSSGEATALDDVDMYVNGDWQKVSLYDREAIRPGETVTGPAIITESTGTIVVEEGWRATLNTRLHLIVSRYKDKAQLKAIGTDADPVMLEVFNNLFMSIAEQMGATLSNTAYSVNIKERLDFSCAIFDQAGNLVANAPHVPVHLGSMGESIKTVITENTGQMKPGNVYALNAPYNGGTHLPDVTVITPVFDQQGEKILFYVGSRGHHADIGGRTPGSAPPDSQVIEEEGVLIDNFLLVEEGRFRETETRALLASGKYPCRNPDHNIADLTAQIAANETGVQEVRKMIRQFGFAVVEAYMRHVQDNAEESVRRVLDVLKDGSFLYPLDNGTQIKVDISVNRANRDATIDFTGTSDQIAGNYNAPIAICKAAVLYVFRTLVGDDIPLNEGCMKPLKIIVPERSMINPQYPAAVIAGNTEVSQAITDALYGALGILASSQGTMNNFVYGNDIHQNYETICGGTGAGSDHNGADAVHSHMTNTRMTDPEVLEQRFPVRIEEFSIRQNSGGNGAFKGGNGAIRKMKFLEPMTVTILSSHRDTDPYGMAGGNAGQRGINYAILNNGKVVSLSGNSESNLSAGDMIVIETPGGGGFGRVTEK</sequence>
<dbReference type="RefSeq" id="WP_251932451.1">
    <property type="nucleotide sequence ID" value="NZ_CP098747.1"/>
</dbReference>
<dbReference type="EMBL" id="CP098747">
    <property type="protein sequence ID" value="USG59681.1"/>
    <property type="molecule type" value="Genomic_DNA"/>
</dbReference>
<evidence type="ECO:0000259" key="5">
    <source>
        <dbReference type="Pfam" id="PF19278"/>
    </source>
</evidence>
<dbReference type="Pfam" id="PF19278">
    <property type="entry name" value="Hydant_A_C"/>
    <property type="match status" value="1"/>
</dbReference>
<dbReference type="InterPro" id="IPR049517">
    <property type="entry name" value="ACX-like_C"/>
</dbReference>
<keyword evidence="7" id="KW-1185">Reference proteome</keyword>
<protein>
    <submittedName>
        <fullName evidence="6">Hydantoinase B/oxoprolinase family protein</fullName>
    </submittedName>
</protein>
<accession>A0ABY4W4W7</accession>
<proteinExistence type="inferred from homology"/>
<feature type="domain" description="Hydantoinase B/oxoprolinase" evidence="3">
    <location>
        <begin position="697"/>
        <end position="1203"/>
    </location>
</feature>
<evidence type="ECO:0000259" key="4">
    <source>
        <dbReference type="Pfam" id="PF05378"/>
    </source>
</evidence>
<name>A0ABY4W4W7_9PROT</name>
<dbReference type="InterPro" id="IPR008040">
    <property type="entry name" value="Hydant_A_N"/>
</dbReference>
<gene>
    <name evidence="6" type="ORF">NBZ79_10855</name>
</gene>
<dbReference type="InterPro" id="IPR002821">
    <property type="entry name" value="Hydantoinase_A"/>
</dbReference>
<organism evidence="6 7">
    <name type="scientific">Sneathiella marina</name>
    <dbReference type="NCBI Taxonomy" id="2950108"/>
    <lineage>
        <taxon>Bacteria</taxon>
        <taxon>Pseudomonadati</taxon>
        <taxon>Pseudomonadota</taxon>
        <taxon>Alphaproteobacteria</taxon>
        <taxon>Sneathiellales</taxon>
        <taxon>Sneathiellaceae</taxon>
        <taxon>Sneathiella</taxon>
    </lineage>
</organism>
<evidence type="ECO:0000313" key="6">
    <source>
        <dbReference type="EMBL" id="USG59681.1"/>
    </source>
</evidence>
<dbReference type="InterPro" id="IPR003692">
    <property type="entry name" value="Hydantoinase_B"/>
</dbReference>
<comment type="similarity">
    <text evidence="1">Belongs to the oxoprolinase family.</text>
</comment>
<evidence type="ECO:0000259" key="3">
    <source>
        <dbReference type="Pfam" id="PF02538"/>
    </source>
</evidence>
<dbReference type="InterPro" id="IPR045079">
    <property type="entry name" value="Oxoprolinase-like"/>
</dbReference>
<feature type="domain" description="Acetophenone carboxylase-like C-terminal" evidence="5">
    <location>
        <begin position="514"/>
        <end position="674"/>
    </location>
</feature>